<comment type="caution">
    <text evidence="11">The sequence shown here is derived from an EMBL/GenBank/DDBJ whole genome shotgun (WGS) entry which is preliminary data.</text>
</comment>
<name>A0A4S2H8Z2_9PROT</name>
<evidence type="ECO:0000256" key="7">
    <source>
        <dbReference type="ARBA" id="ARBA00023141"/>
    </source>
</evidence>
<dbReference type="Gene3D" id="3.20.20.70">
    <property type="entry name" value="Aldolase class I"/>
    <property type="match status" value="1"/>
</dbReference>
<evidence type="ECO:0000256" key="6">
    <source>
        <dbReference type="ARBA" id="ARBA00022822"/>
    </source>
</evidence>
<evidence type="ECO:0000313" key="11">
    <source>
        <dbReference type="EMBL" id="TGY92314.1"/>
    </source>
</evidence>
<dbReference type="GO" id="GO:0000162">
    <property type="term" value="P:L-tryptophan biosynthetic process"/>
    <property type="evidence" value="ECO:0007669"/>
    <property type="project" value="UniProtKB-UniRule"/>
</dbReference>
<comment type="pathway">
    <text evidence="2 9">Amino-acid biosynthesis; L-tryptophan biosynthesis; L-tryptophan from chorismate: step 3/5.</text>
</comment>
<gene>
    <name evidence="9" type="primary">trpF</name>
    <name evidence="11" type="ORF">E5162_11745</name>
</gene>
<dbReference type="AlphaFoldDB" id="A0A4S2H8Z2"/>
<evidence type="ECO:0000256" key="9">
    <source>
        <dbReference type="HAMAP-Rule" id="MF_00135"/>
    </source>
</evidence>
<dbReference type="EMBL" id="SRXV01000003">
    <property type="protein sequence ID" value="TGY92314.1"/>
    <property type="molecule type" value="Genomic_DNA"/>
</dbReference>
<dbReference type="NCBIfam" id="NF002295">
    <property type="entry name" value="PRK01222.1-1"/>
    <property type="match status" value="1"/>
</dbReference>
<accession>A0A4S2H8Z2</accession>
<dbReference type="PANTHER" id="PTHR42894">
    <property type="entry name" value="N-(5'-PHOSPHORIBOSYL)ANTHRANILATE ISOMERASE"/>
    <property type="match status" value="1"/>
</dbReference>
<keyword evidence="8 9" id="KW-0413">Isomerase</keyword>
<evidence type="ECO:0000256" key="1">
    <source>
        <dbReference type="ARBA" id="ARBA00001164"/>
    </source>
</evidence>
<organism evidence="11 12">
    <name type="scientific">Marinicauda pacifica</name>
    <dbReference type="NCBI Taxonomy" id="1133559"/>
    <lineage>
        <taxon>Bacteria</taxon>
        <taxon>Pseudomonadati</taxon>
        <taxon>Pseudomonadota</taxon>
        <taxon>Alphaproteobacteria</taxon>
        <taxon>Maricaulales</taxon>
        <taxon>Maricaulaceae</taxon>
        <taxon>Marinicauda</taxon>
    </lineage>
</organism>
<sequence length="218" mass="22574">MSIGVKICGLNSPEAVVASVDAGADYLGFIVFEKSPRAVTAAEAGTYAKGKGSASSVAVLVDPDDAMLARVLTGMAPDYIQLHGQESPQRCQDARHYARRGVWKAFGIASAADLQAARRYEGYVDGFVFDAKPPAGADRPGGWGAAYDWSLLHDFESETPWLLSGGLTPENVAEALARSGARGVDVASGVESAPGVKDLDAIPAFIGAARAASGTSRS</sequence>
<dbReference type="InterPro" id="IPR013785">
    <property type="entry name" value="Aldolase_TIM"/>
</dbReference>
<evidence type="ECO:0000256" key="2">
    <source>
        <dbReference type="ARBA" id="ARBA00004664"/>
    </source>
</evidence>
<dbReference type="InterPro" id="IPR011060">
    <property type="entry name" value="RibuloseP-bd_barrel"/>
</dbReference>
<keyword evidence="12" id="KW-1185">Reference proteome</keyword>
<dbReference type="RefSeq" id="WP_135945448.1">
    <property type="nucleotide sequence ID" value="NZ_BMEI01000003.1"/>
</dbReference>
<keyword evidence="5 9" id="KW-0028">Amino-acid biosynthesis</keyword>
<dbReference type="CDD" id="cd00405">
    <property type="entry name" value="PRAI"/>
    <property type="match status" value="1"/>
</dbReference>
<reference evidence="11 12" key="1">
    <citation type="journal article" date="2013" name="Int. J. Syst. Evol. Microbiol.">
        <title>Marinicauda pacifica gen. nov., sp. nov., a prosthecate alphaproteobacterium of the family Hyphomonadaceae isolated from deep seawater.</title>
        <authorList>
            <person name="Zhang X.Y."/>
            <person name="Li G.W."/>
            <person name="Wang C.S."/>
            <person name="Zhang Y.J."/>
            <person name="Xu X.W."/>
            <person name="Li H."/>
            <person name="Liu A."/>
            <person name="Liu C."/>
            <person name="Xie B.B."/>
            <person name="Qin Q.L."/>
            <person name="Xu Z."/>
            <person name="Chen X.L."/>
            <person name="Zhou B.C."/>
            <person name="Zhang Y.Z."/>
        </authorList>
    </citation>
    <scope>NUCLEOTIDE SEQUENCE [LARGE SCALE GENOMIC DNA]</scope>
    <source>
        <strain evidence="11 12">P-1 km-3</strain>
    </source>
</reference>
<dbReference type="SUPFAM" id="SSF51366">
    <property type="entry name" value="Ribulose-phoshate binding barrel"/>
    <property type="match status" value="1"/>
</dbReference>
<dbReference type="UniPathway" id="UPA00035">
    <property type="reaction ID" value="UER00042"/>
</dbReference>
<dbReference type="PANTHER" id="PTHR42894:SF1">
    <property type="entry name" value="N-(5'-PHOSPHORIBOSYL)ANTHRANILATE ISOMERASE"/>
    <property type="match status" value="1"/>
</dbReference>
<evidence type="ECO:0000256" key="5">
    <source>
        <dbReference type="ARBA" id="ARBA00022605"/>
    </source>
</evidence>
<dbReference type="HAMAP" id="MF_00135">
    <property type="entry name" value="PRAI"/>
    <property type="match status" value="1"/>
</dbReference>
<dbReference type="InterPro" id="IPR001240">
    <property type="entry name" value="PRAI_dom"/>
</dbReference>
<dbReference type="OrthoDB" id="9796196at2"/>
<proteinExistence type="inferred from homology"/>
<evidence type="ECO:0000259" key="10">
    <source>
        <dbReference type="Pfam" id="PF00697"/>
    </source>
</evidence>
<dbReference type="GO" id="GO:0004640">
    <property type="term" value="F:phosphoribosylanthranilate isomerase activity"/>
    <property type="evidence" value="ECO:0007669"/>
    <property type="project" value="UniProtKB-UniRule"/>
</dbReference>
<evidence type="ECO:0000256" key="3">
    <source>
        <dbReference type="ARBA" id="ARBA00012572"/>
    </source>
</evidence>
<dbReference type="InterPro" id="IPR044643">
    <property type="entry name" value="TrpF_fam"/>
</dbReference>
<dbReference type="EC" id="5.3.1.24" evidence="3 9"/>
<comment type="catalytic activity">
    <reaction evidence="1 9">
        <text>N-(5-phospho-beta-D-ribosyl)anthranilate = 1-(2-carboxyphenylamino)-1-deoxy-D-ribulose 5-phosphate</text>
        <dbReference type="Rhea" id="RHEA:21540"/>
        <dbReference type="ChEBI" id="CHEBI:18277"/>
        <dbReference type="ChEBI" id="CHEBI:58613"/>
        <dbReference type="EC" id="5.3.1.24"/>
    </reaction>
</comment>
<evidence type="ECO:0000313" key="12">
    <source>
        <dbReference type="Proteomes" id="UP000305451"/>
    </source>
</evidence>
<dbReference type="Proteomes" id="UP000305451">
    <property type="component" value="Unassembled WGS sequence"/>
</dbReference>
<protein>
    <recommendedName>
        <fullName evidence="4 9">N-(5'-phosphoribosyl)anthranilate isomerase</fullName>
        <shortName evidence="9">PRAI</shortName>
        <ecNumber evidence="3 9">5.3.1.24</ecNumber>
    </recommendedName>
</protein>
<keyword evidence="7 9" id="KW-0057">Aromatic amino acid biosynthesis</keyword>
<dbReference type="Pfam" id="PF00697">
    <property type="entry name" value="PRAI"/>
    <property type="match status" value="1"/>
</dbReference>
<comment type="similarity">
    <text evidence="9">Belongs to the TrpF family.</text>
</comment>
<evidence type="ECO:0000256" key="8">
    <source>
        <dbReference type="ARBA" id="ARBA00023235"/>
    </source>
</evidence>
<feature type="domain" description="N-(5'phosphoribosyl) anthranilate isomerase (PRAI)" evidence="10">
    <location>
        <begin position="5"/>
        <end position="206"/>
    </location>
</feature>
<evidence type="ECO:0000256" key="4">
    <source>
        <dbReference type="ARBA" id="ARBA00022272"/>
    </source>
</evidence>
<keyword evidence="6 9" id="KW-0822">Tryptophan biosynthesis</keyword>